<accession>A0A5C6W010</accession>
<gene>
    <name evidence="7" type="ORF">FS935_12110</name>
</gene>
<dbReference type="NCBIfam" id="TIGR02428">
    <property type="entry name" value="pcaJ_scoB_fam"/>
    <property type="match status" value="1"/>
</dbReference>
<dbReference type="SMART" id="SM00882">
    <property type="entry name" value="CoA_trans"/>
    <property type="match status" value="1"/>
</dbReference>
<dbReference type="InterPro" id="IPR004165">
    <property type="entry name" value="CoA_trans_fam_I"/>
</dbReference>
<dbReference type="PANTHER" id="PTHR13707:SF57">
    <property type="entry name" value="SUCCINYL-COA:3-KETOACID COENZYME A TRANSFERASE SUBUNIT B-RELATED"/>
    <property type="match status" value="1"/>
</dbReference>
<comment type="caution">
    <text evidence="7">The sequence shown here is derived from an EMBL/GenBank/DDBJ whole genome shotgun (WGS) entry which is preliminary data.</text>
</comment>
<reference evidence="7 8" key="1">
    <citation type="journal article" date="2005" name="Int. J. Syst. Evol. Microbiol.">
        <title>Bacillus litoralis sp. nov., isolated from a tidal flat of the Yellow Sea in Korea.</title>
        <authorList>
            <person name="Yoon J.H."/>
            <person name="Oh T.K."/>
        </authorList>
    </citation>
    <scope>NUCLEOTIDE SEQUENCE [LARGE SCALE GENOMIC DNA]</scope>
    <source>
        <strain evidence="7 8">SW-211</strain>
    </source>
</reference>
<evidence type="ECO:0000313" key="8">
    <source>
        <dbReference type="Proteomes" id="UP000321363"/>
    </source>
</evidence>
<dbReference type="PANTHER" id="PTHR13707">
    <property type="entry name" value="KETOACID-COENZYME A TRANSFERASE"/>
    <property type="match status" value="1"/>
</dbReference>
<evidence type="ECO:0000256" key="4">
    <source>
        <dbReference type="ARBA" id="ARBA00072796"/>
    </source>
</evidence>
<comment type="similarity">
    <text evidence="1">Belongs to the 3-oxoacid CoA-transferase subunit B family.</text>
</comment>
<proteinExistence type="inferred from homology"/>
<sequence length="219" mass="23697">MTKNVRIQIAQRAEKEIQDGFYVNLGIGMPTIVANYISENKQVVLQSENGLLGIGPYPSKEEVDPDLINAGKETVTAIKGASFFNNAESFGMIRGGHIDLAILGGMEVSENGDLANWMIPGKMIKGMGGAMDLVHGAKKIIVIMEHVNKTGQPKILKKCSLPFTGQNVVNRIITDRAVIDVTEDGLKLIEVALGFSVQDVIDSTEPELIVTEQVLSDAY</sequence>
<evidence type="ECO:0000256" key="2">
    <source>
        <dbReference type="ARBA" id="ARBA00022679"/>
    </source>
</evidence>
<comment type="subunit">
    <text evidence="3">Heterodimer of a subunit A and a subunit B.</text>
</comment>
<evidence type="ECO:0000256" key="1">
    <source>
        <dbReference type="ARBA" id="ARBA00007047"/>
    </source>
</evidence>
<evidence type="ECO:0000256" key="6">
    <source>
        <dbReference type="ARBA" id="ARBA00081146"/>
    </source>
</evidence>
<dbReference type="OrthoDB" id="9778604at2"/>
<keyword evidence="2 7" id="KW-0808">Transferase</keyword>
<dbReference type="RefSeq" id="WP_146948853.1">
    <property type="nucleotide sequence ID" value="NZ_VOQF01000006.1"/>
</dbReference>
<dbReference type="GO" id="GO:0008410">
    <property type="term" value="F:CoA-transferase activity"/>
    <property type="evidence" value="ECO:0007669"/>
    <property type="project" value="InterPro"/>
</dbReference>
<dbReference type="InterPro" id="IPR004164">
    <property type="entry name" value="CoA_transf_AS"/>
</dbReference>
<dbReference type="Gene3D" id="3.40.1080.10">
    <property type="entry name" value="Glutaconate Coenzyme A-transferase"/>
    <property type="match status" value="1"/>
</dbReference>
<evidence type="ECO:0000256" key="5">
    <source>
        <dbReference type="ARBA" id="ARBA00081138"/>
    </source>
</evidence>
<evidence type="ECO:0000256" key="3">
    <source>
        <dbReference type="ARBA" id="ARBA00065483"/>
    </source>
</evidence>
<evidence type="ECO:0000313" key="7">
    <source>
        <dbReference type="EMBL" id="TXC90648.1"/>
    </source>
</evidence>
<name>A0A5C6W010_9BACI</name>
<dbReference type="AlphaFoldDB" id="A0A5C6W010"/>
<dbReference type="PROSITE" id="PS01274">
    <property type="entry name" value="COA_TRANSF_2"/>
    <property type="match status" value="1"/>
</dbReference>
<keyword evidence="8" id="KW-1185">Reference proteome</keyword>
<dbReference type="Proteomes" id="UP000321363">
    <property type="component" value="Unassembled WGS sequence"/>
</dbReference>
<dbReference type="FunFam" id="3.40.1080.10:FF:000001">
    <property type="entry name" value="Succinyl-coa:3-ketoacid-coenzyme a transferase subunit b"/>
    <property type="match status" value="1"/>
</dbReference>
<protein>
    <recommendedName>
        <fullName evidence="4">Probable succinyl-CoA:3-ketoacid coenzyme A transferase subunit B</fullName>
    </recommendedName>
    <alternativeName>
        <fullName evidence="6">OXCT B</fullName>
    </alternativeName>
    <alternativeName>
        <fullName evidence="5">Succinyl-CoA:3-oxoacid CoA-transferase</fullName>
    </alternativeName>
</protein>
<dbReference type="EMBL" id="VOQF01000006">
    <property type="protein sequence ID" value="TXC90648.1"/>
    <property type="molecule type" value="Genomic_DNA"/>
</dbReference>
<dbReference type="InterPro" id="IPR037171">
    <property type="entry name" value="NagB/RpiA_transferase-like"/>
</dbReference>
<dbReference type="InterPro" id="IPR012791">
    <property type="entry name" value="3-oxoacid_CoA-transf_B"/>
</dbReference>
<dbReference type="SUPFAM" id="SSF100950">
    <property type="entry name" value="NagB/RpiA/CoA transferase-like"/>
    <property type="match status" value="1"/>
</dbReference>
<dbReference type="Pfam" id="PF01144">
    <property type="entry name" value="CoA_trans"/>
    <property type="match status" value="1"/>
</dbReference>
<organism evidence="7 8">
    <name type="scientific">Metabacillus litoralis</name>
    <dbReference type="NCBI Taxonomy" id="152268"/>
    <lineage>
        <taxon>Bacteria</taxon>
        <taxon>Bacillati</taxon>
        <taxon>Bacillota</taxon>
        <taxon>Bacilli</taxon>
        <taxon>Bacillales</taxon>
        <taxon>Bacillaceae</taxon>
        <taxon>Metabacillus</taxon>
    </lineage>
</organism>